<proteinExistence type="predicted"/>
<dbReference type="GO" id="GO:0015031">
    <property type="term" value="P:protein transport"/>
    <property type="evidence" value="ECO:0007669"/>
    <property type="project" value="UniProtKB-KW"/>
</dbReference>
<dbReference type="AlphaFoldDB" id="A0A1X0R7N6"/>
<reference evidence="6" key="1">
    <citation type="journal article" date="2016" name="Proc. Natl. Acad. Sci. U.S.A.">
        <title>Lipid metabolic changes in an early divergent fungus govern the establishment of a mutualistic symbiosis with endobacteria.</title>
        <authorList>
            <person name="Lastovetsky O.A."/>
            <person name="Gaspar M.L."/>
            <person name="Mondo S.J."/>
            <person name="LaButti K.M."/>
            <person name="Sandor L."/>
            <person name="Grigoriev I.V."/>
            <person name="Henry S.A."/>
            <person name="Pawlowska T.E."/>
        </authorList>
    </citation>
    <scope>NUCLEOTIDE SEQUENCE [LARGE SCALE GENOMIC DNA]</scope>
    <source>
        <strain evidence="6">ATCC 52814</strain>
    </source>
</reference>
<keyword evidence="2" id="KW-0813">Transport</keyword>
<protein>
    <recommendedName>
        <fullName evidence="5">Sec39 domain-containing protein</fullName>
    </recommendedName>
</protein>
<evidence type="ECO:0000256" key="2">
    <source>
        <dbReference type="ARBA" id="ARBA00022448"/>
    </source>
</evidence>
<organism evidence="6">
    <name type="scientific">Rhizopus microsporus var. microsporus</name>
    <dbReference type="NCBI Taxonomy" id="86635"/>
    <lineage>
        <taxon>Eukaryota</taxon>
        <taxon>Fungi</taxon>
        <taxon>Fungi incertae sedis</taxon>
        <taxon>Mucoromycota</taxon>
        <taxon>Mucoromycotina</taxon>
        <taxon>Mucoromycetes</taxon>
        <taxon>Mucorales</taxon>
        <taxon>Mucorineae</taxon>
        <taxon>Rhizopodaceae</taxon>
        <taxon>Rhizopus</taxon>
    </lineage>
</organism>
<dbReference type="GO" id="GO:0070939">
    <property type="term" value="C:Dsl1/NZR complex"/>
    <property type="evidence" value="ECO:0007669"/>
    <property type="project" value="TreeGrafter"/>
</dbReference>
<sequence>MDQSSTQSILIHLNQGNYQAALDLATELNLDKTVIYKAQWSQLSRQKGTHIQESDLELLTLVKDDDAWVAVQCLNTVVDEPNVQKKIIELGKECAMKQTEAIVAKLDPQYTPTTQELTWLRTRHYFLQYSDRLETMIKIWSSLIDKGSFAEVYSQFRDCNLIALAIESAREGNNIILDALFMHHGKQLLPYRLFILSQIPETADPSSFDLPHVTNDHEDPWLQEPWRSDLDIVEQDWVQDLIRLDVPEEAAYLKALHDNIQSTDYPTSLKVIAGWYMERADAADAIGLSTHALEISRYAQVMGVTGIESELAEYEWLCKYVYYSNDSRFINLSKFRELSNYEVLEGLLHNTSSKTIIDDMLRLALPWIEVCKSRKIQEYEDEEKAEFLLHRWLLGTQATPDHLDRCCLICEHSKPTLATEDRVIKDNFDLSRLVLSIIYSSDGSHMEYLVRLFECLPIFPDTPQQDTEVTDMATILPYASTPLGIFTALQEAGPFGLTKMMDTLQGHLSSAEMLARYHTYVPLRWYLEDQPVSSQRQLCIRIASQAAGGVESGGARFDQDDDWRELLDDMLRLQDDGKGVFGKLDSEEVLEIFFSSLLRCGRFKLAKELILGRNKLIDITKAEKLVIDAEREFFDNATSGDMYSGDLKQAWDCLKVLPPTTQIKKEIGLIEAAHTLIAEYRVQYQPGISLMPIQIRQSNDRLEFISKLLNMKRDIYNHHEKVLQLVTRLGYNESDTLAKVKAISMLASAALVEEDYLQSYKLCQIAVEMALNKSTKHSRAYNDQVDHTAWQICFNLGKLKSFDDVSRRLNVLSMAMSLSPAEHLRDVLAAWRELDATKPSQIDLAQLDADRYETNTESASNWQGLLQNATKQWSLGDLLAGASGEQTEGGKRKRDIVRNVVGSWLF</sequence>
<evidence type="ECO:0000259" key="5">
    <source>
        <dbReference type="Pfam" id="PF08314"/>
    </source>
</evidence>
<name>A0A1X0R7N6_RHIZD</name>
<dbReference type="Pfam" id="PF08314">
    <property type="entry name" value="Sec39"/>
    <property type="match status" value="1"/>
</dbReference>
<comment type="subcellular location">
    <subcellularLocation>
        <location evidence="1">Endoplasmic reticulum</location>
    </subcellularLocation>
</comment>
<feature type="domain" description="Sec39" evidence="5">
    <location>
        <begin position="162"/>
        <end position="836"/>
    </location>
</feature>
<dbReference type="EMBL" id="KV921896">
    <property type="protein sequence ID" value="ORE07928.1"/>
    <property type="molecule type" value="Genomic_DNA"/>
</dbReference>
<evidence type="ECO:0000313" key="6">
    <source>
        <dbReference type="EMBL" id="ORE07928.1"/>
    </source>
</evidence>
<evidence type="ECO:0000256" key="4">
    <source>
        <dbReference type="ARBA" id="ARBA00022927"/>
    </source>
</evidence>
<keyword evidence="4" id="KW-0653">Protein transport</keyword>
<gene>
    <name evidence="6" type="ORF">BCV72DRAFT_204624</name>
</gene>
<dbReference type="InterPro" id="IPR013244">
    <property type="entry name" value="Sec39_domain"/>
</dbReference>
<keyword evidence="3" id="KW-0256">Endoplasmic reticulum</keyword>
<evidence type="ECO:0000256" key="3">
    <source>
        <dbReference type="ARBA" id="ARBA00022824"/>
    </source>
</evidence>
<dbReference type="GO" id="GO:0006890">
    <property type="term" value="P:retrograde vesicle-mediated transport, Golgi to endoplasmic reticulum"/>
    <property type="evidence" value="ECO:0007669"/>
    <property type="project" value="InterPro"/>
</dbReference>
<dbReference type="VEuPathDB" id="FungiDB:BCV72DRAFT_204624"/>
<dbReference type="GO" id="GO:0000149">
    <property type="term" value="F:SNARE binding"/>
    <property type="evidence" value="ECO:0007669"/>
    <property type="project" value="TreeGrafter"/>
</dbReference>
<dbReference type="Proteomes" id="UP000242414">
    <property type="component" value="Unassembled WGS sequence"/>
</dbReference>
<dbReference type="OrthoDB" id="27490at2759"/>
<dbReference type="PANTHER" id="PTHR15922">
    <property type="entry name" value="NEUROBLASTOMA-AMPLIFIED SEQUENCE"/>
    <property type="match status" value="1"/>
</dbReference>
<evidence type="ECO:0000256" key="1">
    <source>
        <dbReference type="ARBA" id="ARBA00004240"/>
    </source>
</evidence>
<accession>A0A1X0R7N6</accession>
<dbReference type="PANTHER" id="PTHR15922:SF2">
    <property type="entry name" value="NBAS SUBUNIT OF NRZ TETHERING COMPLEX"/>
    <property type="match status" value="1"/>
</dbReference>